<dbReference type="Pfam" id="PF08170">
    <property type="entry name" value="POPLD"/>
    <property type="match status" value="1"/>
</dbReference>
<evidence type="ECO:0000313" key="7">
    <source>
        <dbReference type="EMBL" id="KAJ3226535.1"/>
    </source>
</evidence>
<dbReference type="GO" id="GO:0000172">
    <property type="term" value="C:ribonuclease MRP complex"/>
    <property type="evidence" value="ECO:0007669"/>
    <property type="project" value="InterPro"/>
</dbReference>
<dbReference type="InterPro" id="IPR012590">
    <property type="entry name" value="POPLD_dom"/>
</dbReference>
<dbReference type="PANTHER" id="PTHR22731:SF3">
    <property type="entry name" value="RIBONUCLEASES P_MRP PROTEIN SUBUNIT POP1"/>
    <property type="match status" value="1"/>
</dbReference>
<name>A0AAD5U6U8_9FUNG</name>
<proteinExistence type="predicted"/>
<comment type="subcellular location">
    <subcellularLocation>
        <location evidence="1">Nucleus</location>
    </subcellularLocation>
</comment>
<feature type="domain" description="Pop1 N-terminal" evidence="4">
    <location>
        <begin position="43"/>
        <end position="121"/>
    </location>
</feature>
<dbReference type="EMBL" id="JADGJW010000034">
    <property type="protein sequence ID" value="KAJ3226535.1"/>
    <property type="molecule type" value="Genomic_DNA"/>
</dbReference>
<reference evidence="7" key="1">
    <citation type="submission" date="2020-05" db="EMBL/GenBank/DDBJ databases">
        <title>Phylogenomic resolution of chytrid fungi.</title>
        <authorList>
            <person name="Stajich J.E."/>
            <person name="Amses K."/>
            <person name="Simmons R."/>
            <person name="Seto K."/>
            <person name="Myers J."/>
            <person name="Bonds A."/>
            <person name="Quandt C.A."/>
            <person name="Barry K."/>
            <person name="Liu P."/>
            <person name="Grigoriev I."/>
            <person name="Longcore J.E."/>
            <person name="James T.Y."/>
        </authorList>
    </citation>
    <scope>NUCLEOTIDE SEQUENCE</scope>
    <source>
        <strain evidence="7">JEL0476</strain>
    </source>
</reference>
<evidence type="ECO:0000256" key="2">
    <source>
        <dbReference type="ARBA" id="ARBA00022694"/>
    </source>
</evidence>
<keyword evidence="2" id="KW-0819">tRNA processing</keyword>
<accession>A0AAD5U6U8</accession>
<evidence type="ECO:0000259" key="4">
    <source>
        <dbReference type="Pfam" id="PF06978"/>
    </source>
</evidence>
<keyword evidence="3" id="KW-0539">Nucleus</keyword>
<dbReference type="PANTHER" id="PTHR22731">
    <property type="entry name" value="RIBONUCLEASES P/MRP PROTEIN SUBUNIT POP1"/>
    <property type="match status" value="1"/>
</dbReference>
<dbReference type="Proteomes" id="UP001211065">
    <property type="component" value="Unassembled WGS sequence"/>
</dbReference>
<keyword evidence="8" id="KW-1185">Reference proteome</keyword>
<evidence type="ECO:0000256" key="1">
    <source>
        <dbReference type="ARBA" id="ARBA00004123"/>
    </source>
</evidence>
<sequence>MSNSKGIRDKKRQKQQMFTMDASLKKQNNPITVKNYSLNVTDFAEARAFEIKSMENALKHQTEFYGNQRIFQRIPRYMRRRAASHNVKRLPTKLRIKALHQMSLDSPRKEVKKSSRRSKRRTAVIAEEFGLRQTNKIWLDTHIWHAKRFKMCEKWGFALPITPNDKSDRSLYKANKYQATLNDQSYKRIFVFKGMESNLIFYFQKVFDPLLSSIKSEKYISGKRFGSQILYNIESFPKHTICPVEFLWKQESDVNFKEIRTLWVFIHPAAFIEAVDVFSLLSKMALKDEKNFNFEILEPSEVSVFDISGPRSHAILSAVFKLAKKGYDDVYINDDAHNMWNNLKHLGSPSSLSEGVVLSLTIQDPRLSFPPKVPARKFEPIFTPSKLDSVLTNIWPTPEQGKCLAISSIFSKETLNKVESSKLNNAKLNALKGESLIPGSFSNQENVSTAIPILIIQIYDGWKIVIPNSFGRSLFHSLVFSGARVFGLADLRRLKYYESNLKPSFPEDWCGTKSYQNYQNSLTEEKKKKYYNLPPAKRGFSLEKWPTKSFGVDFNYILQDSTELDDDSMVVDPKNIFCINSPVLINIMNETFFFNKKNQNFKIELQALRNNSDYIKESFSVKIKHLNTAKQFNIFSFFESIMRVKIILEGEGTLKDDSLIYFLDSKFYNGYYLKQKLFNKLIDEKVIELDNFPSENLIVGFVGYGRFSYSKGKCTGLGGIGFKKYYKNFFEKENLKKDDADLNLVLVRSFGSRVARFGRIMFI</sequence>
<dbReference type="GO" id="GO:0001682">
    <property type="term" value="P:tRNA 5'-leader removal"/>
    <property type="evidence" value="ECO:0007669"/>
    <property type="project" value="InterPro"/>
</dbReference>
<dbReference type="AlphaFoldDB" id="A0AAD5U6U8"/>
<feature type="domain" description="POP1 C-terminal" evidence="6">
    <location>
        <begin position="676"/>
        <end position="761"/>
    </location>
</feature>
<dbReference type="InterPro" id="IPR055079">
    <property type="entry name" value="POP1_C"/>
</dbReference>
<dbReference type="Pfam" id="PF22770">
    <property type="entry name" value="POP1_C"/>
    <property type="match status" value="1"/>
</dbReference>
<evidence type="ECO:0000256" key="3">
    <source>
        <dbReference type="ARBA" id="ARBA00023242"/>
    </source>
</evidence>
<dbReference type="InterPro" id="IPR039182">
    <property type="entry name" value="Pop1"/>
</dbReference>
<evidence type="ECO:0000259" key="6">
    <source>
        <dbReference type="Pfam" id="PF22770"/>
    </source>
</evidence>
<dbReference type="InterPro" id="IPR009723">
    <property type="entry name" value="Pop1_N"/>
</dbReference>
<dbReference type="Pfam" id="PF06978">
    <property type="entry name" value="POP1_N"/>
    <property type="match status" value="2"/>
</dbReference>
<organism evidence="7 8">
    <name type="scientific">Clydaea vesicula</name>
    <dbReference type="NCBI Taxonomy" id="447962"/>
    <lineage>
        <taxon>Eukaryota</taxon>
        <taxon>Fungi</taxon>
        <taxon>Fungi incertae sedis</taxon>
        <taxon>Chytridiomycota</taxon>
        <taxon>Chytridiomycota incertae sedis</taxon>
        <taxon>Chytridiomycetes</taxon>
        <taxon>Lobulomycetales</taxon>
        <taxon>Lobulomycetaceae</taxon>
        <taxon>Clydaea</taxon>
    </lineage>
</organism>
<feature type="domain" description="Pop1 N-terminal" evidence="4">
    <location>
        <begin position="129"/>
        <end position="193"/>
    </location>
</feature>
<protein>
    <submittedName>
        <fullName evidence="7">Ribonucleases P/MRP protein subunit pop1</fullName>
    </submittedName>
</protein>
<evidence type="ECO:0000259" key="5">
    <source>
        <dbReference type="Pfam" id="PF08170"/>
    </source>
</evidence>
<gene>
    <name evidence="7" type="primary">POP1</name>
    <name evidence="7" type="ORF">HK099_004711</name>
</gene>
<dbReference type="GO" id="GO:0005655">
    <property type="term" value="C:nucleolar ribonuclease P complex"/>
    <property type="evidence" value="ECO:0007669"/>
    <property type="project" value="InterPro"/>
</dbReference>
<comment type="caution">
    <text evidence="7">The sequence shown here is derived from an EMBL/GenBank/DDBJ whole genome shotgun (WGS) entry which is preliminary data.</text>
</comment>
<evidence type="ECO:0000313" key="8">
    <source>
        <dbReference type="Proteomes" id="UP001211065"/>
    </source>
</evidence>
<feature type="domain" description="POPLD" evidence="5">
    <location>
        <begin position="461"/>
        <end position="538"/>
    </location>
</feature>